<evidence type="ECO:0000259" key="10">
    <source>
        <dbReference type="PROSITE" id="PS50145"/>
    </source>
</evidence>
<dbReference type="GO" id="GO:0005524">
    <property type="term" value="F:ATP binding"/>
    <property type="evidence" value="ECO:0007669"/>
    <property type="project" value="UniProtKB-UniRule"/>
</dbReference>
<keyword evidence="4 6" id="KW-0862">Zinc</keyword>
<reference evidence="11" key="1">
    <citation type="submission" date="2017-05" db="UniProtKB">
        <authorList>
            <consortium name="EnsemblMetazoa"/>
        </authorList>
    </citation>
    <scope>IDENTIFICATION</scope>
</reference>
<dbReference type="PROSITE" id="PS50145">
    <property type="entry name" value="ZF_TRAF"/>
    <property type="match status" value="2"/>
</dbReference>
<dbReference type="InterPro" id="IPR008271">
    <property type="entry name" value="Ser/Thr_kinase_AS"/>
</dbReference>
<dbReference type="CDD" id="cd14082">
    <property type="entry name" value="STKc_PKD"/>
    <property type="match status" value="1"/>
</dbReference>
<evidence type="ECO:0000256" key="1">
    <source>
        <dbReference type="ARBA" id="ARBA00022723"/>
    </source>
</evidence>
<protein>
    <submittedName>
        <fullName evidence="11">Uncharacterized protein</fullName>
    </submittedName>
</protein>
<dbReference type="eggNOG" id="KOG4236">
    <property type="taxonomic scope" value="Eukaryota"/>
</dbReference>
<dbReference type="EnsemblMetazoa" id="Aqu2.1.17717_001">
    <property type="protein sequence ID" value="Aqu2.1.17717_001"/>
    <property type="gene ID" value="Aqu2.1.17717"/>
</dbReference>
<evidence type="ECO:0000256" key="5">
    <source>
        <dbReference type="ARBA" id="ARBA00022840"/>
    </source>
</evidence>
<feature type="region of interest" description="Disordered" evidence="8">
    <location>
        <begin position="856"/>
        <end position="906"/>
    </location>
</feature>
<dbReference type="Gene3D" id="3.30.40.10">
    <property type="entry name" value="Zinc/RING finger domain, C3HC4 (zinc finger)"/>
    <property type="match status" value="2"/>
</dbReference>
<dbReference type="InterPro" id="IPR001293">
    <property type="entry name" value="Znf_TRAF"/>
</dbReference>
<dbReference type="PROSITE" id="PS00107">
    <property type="entry name" value="PROTEIN_KINASE_ATP"/>
    <property type="match status" value="1"/>
</dbReference>
<keyword evidence="5 7" id="KW-0067">ATP-binding</keyword>
<evidence type="ECO:0000259" key="9">
    <source>
        <dbReference type="PROSITE" id="PS50011"/>
    </source>
</evidence>
<dbReference type="InterPro" id="IPR013083">
    <property type="entry name" value="Znf_RING/FYVE/PHD"/>
</dbReference>
<feature type="domain" description="Protein kinase" evidence="9">
    <location>
        <begin position="526"/>
        <end position="782"/>
    </location>
</feature>
<name>A0A1X7TRE2_AMPQE</name>
<dbReference type="Pfam" id="PF00069">
    <property type="entry name" value="Pkinase"/>
    <property type="match status" value="1"/>
</dbReference>
<keyword evidence="1 6" id="KW-0479">Metal-binding</keyword>
<feature type="domain" description="TRAF-type" evidence="10">
    <location>
        <begin position="95"/>
        <end position="142"/>
    </location>
</feature>
<dbReference type="SUPFAM" id="SSF56112">
    <property type="entry name" value="Protein kinase-like (PK-like)"/>
    <property type="match status" value="1"/>
</dbReference>
<dbReference type="PANTHER" id="PTHR22968">
    <property type="entry name" value="PROTEIN KINASE C, MU"/>
    <property type="match status" value="1"/>
</dbReference>
<dbReference type="CDD" id="cd01239">
    <property type="entry name" value="PH_PKD"/>
    <property type="match status" value="1"/>
</dbReference>
<feature type="compositionally biased region" description="Pro residues" evidence="8">
    <location>
        <begin position="860"/>
        <end position="883"/>
    </location>
</feature>
<feature type="domain" description="TRAF-type" evidence="10">
    <location>
        <begin position="32"/>
        <end position="82"/>
    </location>
</feature>
<evidence type="ECO:0000256" key="2">
    <source>
        <dbReference type="ARBA" id="ARBA00022741"/>
    </source>
</evidence>
<dbReference type="AlphaFoldDB" id="A0A1X7TRE2"/>
<feature type="zinc finger region" description="TRAF-type" evidence="6">
    <location>
        <begin position="32"/>
        <end position="82"/>
    </location>
</feature>
<evidence type="ECO:0000256" key="6">
    <source>
        <dbReference type="PROSITE-ProRule" id="PRU00207"/>
    </source>
</evidence>
<dbReference type="GO" id="GO:0035556">
    <property type="term" value="P:intracellular signal transduction"/>
    <property type="evidence" value="ECO:0007669"/>
    <property type="project" value="TreeGrafter"/>
</dbReference>
<dbReference type="GO" id="GO:0007200">
    <property type="term" value="P:phospholipase C-activating G protein-coupled receptor signaling pathway"/>
    <property type="evidence" value="ECO:0007669"/>
    <property type="project" value="TreeGrafter"/>
</dbReference>
<dbReference type="PANTHER" id="PTHR22968:SF24">
    <property type="entry name" value="SERINE_THREONINE-PROTEIN KINASE"/>
    <property type="match status" value="1"/>
</dbReference>
<dbReference type="GO" id="GO:0008270">
    <property type="term" value="F:zinc ion binding"/>
    <property type="evidence" value="ECO:0007669"/>
    <property type="project" value="UniProtKB-KW"/>
</dbReference>
<evidence type="ECO:0000256" key="8">
    <source>
        <dbReference type="SAM" id="MobiDB-lite"/>
    </source>
</evidence>
<dbReference type="FunFam" id="1.10.510.10:FF:000571">
    <property type="entry name" value="Maternal embryonic leucine zipper kinase"/>
    <property type="match status" value="1"/>
</dbReference>
<feature type="region of interest" description="Disordered" evidence="8">
    <location>
        <begin position="454"/>
        <end position="493"/>
    </location>
</feature>
<dbReference type="InterPro" id="IPR011993">
    <property type="entry name" value="PH-like_dom_sf"/>
</dbReference>
<evidence type="ECO:0000256" key="7">
    <source>
        <dbReference type="PROSITE-ProRule" id="PRU10141"/>
    </source>
</evidence>
<feature type="compositionally biased region" description="Basic and acidic residues" evidence="8">
    <location>
        <begin position="888"/>
        <end position="906"/>
    </location>
</feature>
<dbReference type="Pfam" id="PF02176">
    <property type="entry name" value="zf-TRAF"/>
    <property type="match status" value="1"/>
</dbReference>
<dbReference type="SUPFAM" id="SSF50729">
    <property type="entry name" value="PH domain-like"/>
    <property type="match status" value="1"/>
</dbReference>
<feature type="binding site" evidence="7">
    <location>
        <position position="555"/>
    </location>
    <ligand>
        <name>ATP</name>
        <dbReference type="ChEBI" id="CHEBI:30616"/>
    </ligand>
</feature>
<organism evidence="11">
    <name type="scientific">Amphimedon queenslandica</name>
    <name type="common">Sponge</name>
    <dbReference type="NCBI Taxonomy" id="400682"/>
    <lineage>
        <taxon>Eukaryota</taxon>
        <taxon>Metazoa</taxon>
        <taxon>Porifera</taxon>
        <taxon>Demospongiae</taxon>
        <taxon>Heteroscleromorpha</taxon>
        <taxon>Haplosclerida</taxon>
        <taxon>Niphatidae</taxon>
        <taxon>Amphimedon</taxon>
    </lineage>
</organism>
<keyword evidence="2 7" id="KW-0547">Nucleotide-binding</keyword>
<evidence type="ECO:0000313" key="11">
    <source>
        <dbReference type="EnsemblMetazoa" id="Aqu2.1.17717_001"/>
    </source>
</evidence>
<dbReference type="InParanoid" id="A0A1X7TRE2"/>
<dbReference type="GO" id="GO:0004697">
    <property type="term" value="F:diacylglycerol-dependent serine/threonine kinase activity"/>
    <property type="evidence" value="ECO:0007669"/>
    <property type="project" value="UniProtKB-EC"/>
</dbReference>
<dbReference type="SUPFAM" id="SSF49599">
    <property type="entry name" value="TRAF domain-like"/>
    <property type="match status" value="1"/>
</dbReference>
<sequence length="928" mass="104717">MEADCSRIINGLEVYCSNQRCQWRGDLRDISTHLNKGKRDGECQYEEVKCRYEECQVRNERRYLDYHEHDECPHRLFRCQYCWKDGTYLSITMGHYNDCADYPIHCPNNCTLNTMPRHVLSAHISHQCPLEPVDCVFSWAGCNDKPLRKDVHVHTADTKHMTLLAVACGQLKKENEQMKKELSDLKTRPCHEYPVLPVDVTQGRPAVHFYSNAFGRHMSARVMVNGLLGNTPDYFLFLAFHEGKFDHFKSKLPKVFFAKCGAEATQLVVDTYKPLPHDSLNGIKQNGYDKFTVPRGVIEIKFRRKKHFWRLDTKTLTLYKDSESSHYYKEIQLADIMAVDPMVNHALYPLSPPHVFEIVTSSCTYYVGVDMAGAVPEDLNPPKQTEGALGPNILCNVSHMSLNQLEEIGVGLTVALSWEEGLHSALMPITPQASMGSLADIGVPGAAIVRPSSFRGRRGSSLKGSFRGTKGSFRNASRPPHHTSTGRGSFRGSFRAVKQSPPAIPVRAAMKPKIETKMDVSQMYQIFPEEILGSGQFGTVFGGQNRTTGKSVAIKVIDKLRFPHKQDTALRQEVTILQFLDHPGIIYLEQMFETPEKIYIAMEKMNGDMLEMILSSPNSRLSERVTKFLVYQILAALQYLHKKDIVHCDLKPENVLLTSESGMPQVKLCDFGFARIIGEKSFRKSIVGTPAYLAPEVLKNEGYNRSLDLWSVGVIIYVSLSGTFPFNEDEEISDQIHNAAFMYPPDPWAAITQEAIDLVSKLLQINRRSRFKTTQALNHIWLRDIRLYEDVCELEGRLDIRYLTHETEDAWWAQQGAKPHPLVLKKEKKFSHHVYKNIQILDDPHRSNVPSIATTVAVAKPPPPPSSNPPPSSTLVNPGPPAPTNNRSSKDKDSTDLKAGRKEKEGVAIKLSDIEAHAKRVGYTVSTV</sequence>
<dbReference type="InterPro" id="IPR017441">
    <property type="entry name" value="Protein_kinase_ATP_BS"/>
</dbReference>
<keyword evidence="3 6" id="KW-0863">Zinc-finger</keyword>
<accession>A0A1X7TRE2</accession>
<dbReference type="Gene3D" id="1.10.510.10">
    <property type="entry name" value="Transferase(Phosphotransferase) domain 1"/>
    <property type="match status" value="1"/>
</dbReference>
<evidence type="ECO:0000256" key="3">
    <source>
        <dbReference type="ARBA" id="ARBA00022771"/>
    </source>
</evidence>
<evidence type="ECO:0000256" key="4">
    <source>
        <dbReference type="ARBA" id="ARBA00022833"/>
    </source>
</evidence>
<dbReference type="Gene3D" id="2.30.29.30">
    <property type="entry name" value="Pleckstrin-homology domain (PH domain)/Phosphotyrosine-binding domain (PTB)"/>
    <property type="match status" value="1"/>
</dbReference>
<dbReference type="STRING" id="400682.A0A1X7TRE2"/>
<dbReference type="GO" id="GO:0005829">
    <property type="term" value="C:cytosol"/>
    <property type="evidence" value="ECO:0007669"/>
    <property type="project" value="TreeGrafter"/>
</dbReference>
<dbReference type="OrthoDB" id="8062037at2759"/>
<dbReference type="PROSITE" id="PS00108">
    <property type="entry name" value="PROTEIN_KINASE_ST"/>
    <property type="match status" value="1"/>
</dbReference>
<dbReference type="InterPro" id="IPR011009">
    <property type="entry name" value="Kinase-like_dom_sf"/>
</dbReference>
<feature type="zinc finger region" description="TRAF-type" evidence="6">
    <location>
        <begin position="95"/>
        <end position="142"/>
    </location>
</feature>
<dbReference type="SMART" id="SM00220">
    <property type="entry name" value="S_TKc"/>
    <property type="match status" value="1"/>
</dbReference>
<proteinExistence type="predicted"/>
<dbReference type="Gene3D" id="3.30.200.20">
    <property type="entry name" value="Phosphorylase Kinase, domain 1"/>
    <property type="match status" value="1"/>
</dbReference>
<dbReference type="PROSITE" id="PS50011">
    <property type="entry name" value="PROTEIN_KINASE_DOM"/>
    <property type="match status" value="1"/>
</dbReference>
<dbReference type="InterPro" id="IPR000719">
    <property type="entry name" value="Prot_kinase_dom"/>
</dbReference>